<protein>
    <submittedName>
        <fullName evidence="2">Uncharacterized protein</fullName>
    </submittedName>
</protein>
<feature type="transmembrane region" description="Helical" evidence="1">
    <location>
        <begin position="34"/>
        <end position="55"/>
    </location>
</feature>
<feature type="transmembrane region" description="Helical" evidence="1">
    <location>
        <begin position="123"/>
        <end position="144"/>
    </location>
</feature>
<feature type="transmembrane region" description="Helical" evidence="1">
    <location>
        <begin position="67"/>
        <end position="85"/>
    </location>
</feature>
<keyword evidence="1" id="KW-0812">Transmembrane</keyword>
<gene>
    <name evidence="2" type="ORF">C1J01_11665</name>
</gene>
<sequence length="146" mass="14601">MGRAAVVCAALGVWWWATVRLAWAGVGCADWGCLLPAVGLLVLLSAGAVAGSAFALERVGVRPGRRVALTAAGTLVVLRLAAESLPSSTSTLADAAAYGVACAFAGVLAAFMTEPSVARGWRVAALAAILALLPAALALSIARFGL</sequence>
<dbReference type="Proteomes" id="UP000249304">
    <property type="component" value="Unassembled WGS sequence"/>
</dbReference>
<keyword evidence="1" id="KW-0472">Membrane</keyword>
<dbReference type="AlphaFoldDB" id="A0A2W2ET69"/>
<feature type="transmembrane region" description="Helical" evidence="1">
    <location>
        <begin position="91"/>
        <end position="111"/>
    </location>
</feature>
<evidence type="ECO:0000256" key="1">
    <source>
        <dbReference type="SAM" id="Phobius"/>
    </source>
</evidence>
<keyword evidence="3" id="KW-1185">Reference proteome</keyword>
<dbReference type="EMBL" id="POUD01000036">
    <property type="protein sequence ID" value="PZG19625.1"/>
    <property type="molecule type" value="Genomic_DNA"/>
</dbReference>
<accession>A0A2W2ET69</accession>
<proteinExistence type="predicted"/>
<name>A0A2W2ET69_9ACTN</name>
<keyword evidence="1" id="KW-1133">Transmembrane helix</keyword>
<reference evidence="2 3" key="1">
    <citation type="submission" date="2018-01" db="EMBL/GenBank/DDBJ databases">
        <title>Draft genome sequence of Nonomuraea sp. KC333.</title>
        <authorList>
            <person name="Sahin N."/>
            <person name="Saygin H."/>
            <person name="Ay H."/>
        </authorList>
    </citation>
    <scope>NUCLEOTIDE SEQUENCE [LARGE SCALE GENOMIC DNA]</scope>
    <source>
        <strain evidence="2 3">KC333</strain>
    </source>
</reference>
<organism evidence="2 3">
    <name type="scientific">Nonomuraea aridisoli</name>
    <dbReference type="NCBI Taxonomy" id="2070368"/>
    <lineage>
        <taxon>Bacteria</taxon>
        <taxon>Bacillati</taxon>
        <taxon>Actinomycetota</taxon>
        <taxon>Actinomycetes</taxon>
        <taxon>Streptosporangiales</taxon>
        <taxon>Streptosporangiaceae</taxon>
        <taxon>Nonomuraea</taxon>
    </lineage>
</organism>
<evidence type="ECO:0000313" key="3">
    <source>
        <dbReference type="Proteomes" id="UP000249304"/>
    </source>
</evidence>
<evidence type="ECO:0000313" key="2">
    <source>
        <dbReference type="EMBL" id="PZG19625.1"/>
    </source>
</evidence>
<comment type="caution">
    <text evidence="2">The sequence shown here is derived from an EMBL/GenBank/DDBJ whole genome shotgun (WGS) entry which is preliminary data.</text>
</comment>